<keyword evidence="3" id="KW-1005">Bacterial flagellum biogenesis</keyword>
<sequence length="177" mass="19764">MENLAAEIENFLNKKLELYSELTKILELESSYIVKMDVNALWAASSRKKELALEIQKLRTSLLEYLDEKGIFHGMDARNFSLSCLIGDLPLNRKIKSSLEKFNIALDAKKKELKQQALSNRRSIQEHLGVIDGVMSTITGARAHKSYGHKGVSGVTPSFYGTRYGRGASTSLLSARV</sequence>
<keyword evidence="4" id="KW-0969">Cilium</keyword>
<accession>A0A1W1HA10</accession>
<comment type="function">
    <text evidence="1">Required for the efficient initiation of filament assembly.</text>
</comment>
<dbReference type="OrthoDB" id="5422489at2"/>
<evidence type="ECO:0000256" key="2">
    <source>
        <dbReference type="ARBA" id="ARBA00007703"/>
    </source>
</evidence>
<evidence type="ECO:0000256" key="1">
    <source>
        <dbReference type="ARBA" id="ARBA00002397"/>
    </source>
</evidence>
<organism evidence="4 5">
    <name type="scientific">Desulfamplus magnetovallimortis</name>
    <dbReference type="NCBI Taxonomy" id="1246637"/>
    <lineage>
        <taxon>Bacteria</taxon>
        <taxon>Pseudomonadati</taxon>
        <taxon>Thermodesulfobacteriota</taxon>
        <taxon>Desulfobacteria</taxon>
        <taxon>Desulfobacterales</taxon>
        <taxon>Desulfobacteraceae</taxon>
        <taxon>Desulfamplus</taxon>
    </lineage>
</organism>
<dbReference type="Pfam" id="PF05130">
    <property type="entry name" value="FlgN"/>
    <property type="match status" value="1"/>
</dbReference>
<reference evidence="4 5" key="1">
    <citation type="submission" date="2017-03" db="EMBL/GenBank/DDBJ databases">
        <authorList>
            <person name="Afonso C.L."/>
            <person name="Miller P.J."/>
            <person name="Scott M.A."/>
            <person name="Spackman E."/>
            <person name="Goraichik I."/>
            <person name="Dimitrov K.M."/>
            <person name="Suarez D.L."/>
            <person name="Swayne D.E."/>
        </authorList>
    </citation>
    <scope>NUCLEOTIDE SEQUENCE [LARGE SCALE GENOMIC DNA]</scope>
    <source>
        <strain evidence="4">PRJEB14757</strain>
    </source>
</reference>
<evidence type="ECO:0000313" key="4">
    <source>
        <dbReference type="EMBL" id="SLM29218.1"/>
    </source>
</evidence>
<keyword evidence="4" id="KW-0282">Flagellum</keyword>
<dbReference type="GO" id="GO:0044780">
    <property type="term" value="P:bacterial-type flagellum assembly"/>
    <property type="evidence" value="ECO:0007669"/>
    <property type="project" value="InterPro"/>
</dbReference>
<gene>
    <name evidence="4" type="ORF">MTBBW1_1730016</name>
</gene>
<dbReference type="Gene3D" id="1.20.58.300">
    <property type="entry name" value="FlgN-like"/>
    <property type="match status" value="1"/>
</dbReference>
<dbReference type="AlphaFoldDB" id="A0A1W1HA10"/>
<keyword evidence="4" id="KW-0966">Cell projection</keyword>
<comment type="similarity">
    <text evidence="2">Belongs to the FlgN family.</text>
</comment>
<dbReference type="Proteomes" id="UP000191931">
    <property type="component" value="Unassembled WGS sequence"/>
</dbReference>
<dbReference type="InterPro" id="IPR036679">
    <property type="entry name" value="FlgN-like_sf"/>
</dbReference>
<dbReference type="STRING" id="1246637.MTBBW1_1730016"/>
<evidence type="ECO:0000256" key="3">
    <source>
        <dbReference type="ARBA" id="ARBA00022795"/>
    </source>
</evidence>
<name>A0A1W1HA10_9BACT</name>
<dbReference type="SUPFAM" id="SSF140566">
    <property type="entry name" value="FlgN-like"/>
    <property type="match status" value="1"/>
</dbReference>
<evidence type="ECO:0000313" key="5">
    <source>
        <dbReference type="Proteomes" id="UP000191931"/>
    </source>
</evidence>
<keyword evidence="5" id="KW-1185">Reference proteome</keyword>
<proteinExistence type="inferred from homology"/>
<dbReference type="InterPro" id="IPR007809">
    <property type="entry name" value="FlgN-like"/>
</dbReference>
<dbReference type="EMBL" id="FWEV01000083">
    <property type="protein sequence ID" value="SLM29218.1"/>
    <property type="molecule type" value="Genomic_DNA"/>
</dbReference>
<protein>
    <submittedName>
        <fullName evidence="4">Putative flagellar apparatus related protein</fullName>
    </submittedName>
</protein>
<dbReference type="RefSeq" id="WP_080805993.1">
    <property type="nucleotide sequence ID" value="NZ_LT828552.1"/>
</dbReference>